<organism evidence="2 3">
    <name type="scientific">Fusarium torulosum</name>
    <dbReference type="NCBI Taxonomy" id="33205"/>
    <lineage>
        <taxon>Eukaryota</taxon>
        <taxon>Fungi</taxon>
        <taxon>Dikarya</taxon>
        <taxon>Ascomycota</taxon>
        <taxon>Pezizomycotina</taxon>
        <taxon>Sordariomycetes</taxon>
        <taxon>Hypocreomycetidae</taxon>
        <taxon>Hypocreales</taxon>
        <taxon>Nectriaceae</taxon>
        <taxon>Fusarium</taxon>
    </lineage>
</organism>
<comment type="caution">
    <text evidence="2">The sequence shown here is derived from an EMBL/GenBank/DDBJ whole genome shotgun (WGS) entry which is preliminary data.</text>
</comment>
<dbReference type="Proteomes" id="UP001187734">
    <property type="component" value="Unassembled WGS sequence"/>
</dbReference>
<evidence type="ECO:0000256" key="1">
    <source>
        <dbReference type="SAM" id="MobiDB-lite"/>
    </source>
</evidence>
<feature type="compositionally biased region" description="Basic and acidic residues" evidence="1">
    <location>
        <begin position="382"/>
        <end position="391"/>
    </location>
</feature>
<feature type="compositionally biased region" description="Polar residues" evidence="1">
    <location>
        <begin position="552"/>
        <end position="563"/>
    </location>
</feature>
<feature type="region of interest" description="Disordered" evidence="1">
    <location>
        <begin position="422"/>
        <end position="603"/>
    </location>
</feature>
<feature type="region of interest" description="Disordered" evidence="1">
    <location>
        <begin position="320"/>
        <end position="398"/>
    </location>
</feature>
<feature type="compositionally biased region" description="Pro residues" evidence="1">
    <location>
        <begin position="258"/>
        <end position="268"/>
    </location>
</feature>
<reference evidence="2" key="1">
    <citation type="submission" date="2018-03" db="EMBL/GenBank/DDBJ databases">
        <authorList>
            <person name="Guldener U."/>
        </authorList>
    </citation>
    <scope>NUCLEOTIDE SEQUENCE</scope>
</reference>
<dbReference type="GO" id="GO:0003677">
    <property type="term" value="F:DNA binding"/>
    <property type="evidence" value="ECO:0007669"/>
    <property type="project" value="InterPro"/>
</dbReference>
<name>A0AAE8MKW0_9HYPO</name>
<feature type="compositionally biased region" description="Basic residues" evidence="1">
    <location>
        <begin position="171"/>
        <end position="180"/>
    </location>
</feature>
<feature type="compositionally biased region" description="Polar residues" evidence="1">
    <location>
        <begin position="182"/>
        <end position="191"/>
    </location>
</feature>
<dbReference type="EMBL" id="ONZP01000522">
    <property type="protein sequence ID" value="SPJ86852.1"/>
    <property type="molecule type" value="Genomic_DNA"/>
</dbReference>
<feature type="compositionally biased region" description="Low complexity" evidence="1">
    <location>
        <begin position="204"/>
        <end position="215"/>
    </location>
</feature>
<sequence>MPPVIILDSDDDEEDLGYSPPRNVQAPFLPAPVQAQTEAYADYDSFGRVSHATTSTDPSFFQNIYNEQNDAARGYVPEPTARSHDQDHSVSSSDMTAPAPFKRTVTGLIEPSSFPSQKDRAGRKEERMPSRDGPGGPDGWTPASTPGRRKAPTAVMDDPWDVPSSPERPVRPKIKIKLKRSGAQSDSTPESRSVKESVKVAKAPSSRSEPSGDSPSSKKKRRKVDHPEPSFQGSNEMDLVTFPFSHDHEGDYRESQPAPTPSMLPPTMPVDEEASFFIAPNHLTDAQKLEYESVQLPSSSSPYHQLPPVRQFEIQNLASSGDATNVNTPRPNATYLMSTAPPPSSIMDPPRATIRRSNGQRWDSSPDVIAAIDSPPRAKAASHRELSRQDDVPEPIDDGVMEVQQIEQAELPVMQETVSYNYEHEMAVKPTKTKAKKSRGRPKKKSAENDIPLTESPPPPPEAAESAAKAKKKRGRPRKLEQADTEEESPKIGDPLSANDASLSEDSLRPEKKAKSEIEDIETRDELAEDDDAQPSFKSNSRESHVLKESDSNVLAKSKTISNMDDDATSKVPVATTTFEKEQKPGRLTVSSRGSTPSKGLSSIINKPVYRVGLSKRSRIAPLLKCLRKE</sequence>
<accession>A0AAE8MKW0</accession>
<feature type="compositionally biased region" description="Basic and acidic residues" evidence="1">
    <location>
        <begin position="117"/>
        <end position="130"/>
    </location>
</feature>
<feature type="compositionally biased region" description="Basic residues" evidence="1">
    <location>
        <begin position="431"/>
        <end position="444"/>
    </location>
</feature>
<feature type="compositionally biased region" description="Basic and acidic residues" evidence="1">
    <location>
        <begin position="506"/>
        <end position="518"/>
    </location>
</feature>
<protein>
    <recommendedName>
        <fullName evidence="4">AT hook domain-containing protein</fullName>
    </recommendedName>
</protein>
<keyword evidence="3" id="KW-1185">Reference proteome</keyword>
<evidence type="ECO:0000313" key="3">
    <source>
        <dbReference type="Proteomes" id="UP001187734"/>
    </source>
</evidence>
<proteinExistence type="predicted"/>
<dbReference type="AlphaFoldDB" id="A0AAE8MKW0"/>
<gene>
    <name evidence="2" type="ORF">FTOL_11877</name>
</gene>
<feature type="compositionally biased region" description="Polar residues" evidence="1">
    <location>
        <begin position="320"/>
        <end position="337"/>
    </location>
</feature>
<evidence type="ECO:0000313" key="2">
    <source>
        <dbReference type="EMBL" id="SPJ86852.1"/>
    </source>
</evidence>
<feature type="compositionally biased region" description="Polar residues" evidence="1">
    <location>
        <begin position="589"/>
        <end position="603"/>
    </location>
</feature>
<feature type="region of interest" description="Disordered" evidence="1">
    <location>
        <begin position="65"/>
        <end position="269"/>
    </location>
</feature>
<feature type="compositionally biased region" description="Basic and acidic residues" evidence="1">
    <location>
        <begin position="245"/>
        <end position="254"/>
    </location>
</feature>
<feature type="compositionally biased region" description="Acidic residues" evidence="1">
    <location>
        <begin position="519"/>
        <end position="533"/>
    </location>
</feature>
<feature type="compositionally biased region" description="Basic and acidic residues" evidence="1">
    <location>
        <begin position="540"/>
        <end position="551"/>
    </location>
</feature>
<dbReference type="SMART" id="SM00384">
    <property type="entry name" value="AT_hook"/>
    <property type="match status" value="2"/>
</dbReference>
<dbReference type="InterPro" id="IPR017956">
    <property type="entry name" value="AT_hook_DNA-bd_motif"/>
</dbReference>
<feature type="region of interest" description="Disordered" evidence="1">
    <location>
        <begin position="1"/>
        <end position="27"/>
    </location>
</feature>
<evidence type="ECO:0008006" key="4">
    <source>
        <dbReference type="Google" id="ProtNLM"/>
    </source>
</evidence>